<dbReference type="PANTHER" id="PTHR10845:SF192">
    <property type="entry name" value="DOUBLE HIT, ISOFORM B"/>
    <property type="match status" value="1"/>
</dbReference>
<dbReference type="CDD" id="cd07440">
    <property type="entry name" value="RGS"/>
    <property type="match status" value="1"/>
</dbReference>
<geneLocation type="mitochondrion" evidence="3"/>
<feature type="transmembrane region" description="Helical" evidence="1">
    <location>
        <begin position="331"/>
        <end position="350"/>
    </location>
</feature>
<reference evidence="3 4" key="1">
    <citation type="submission" date="2018-03" db="EMBL/GenBank/DDBJ databases">
        <authorList>
            <person name="Fogelqvist J."/>
        </authorList>
    </citation>
    <scope>NUCLEOTIDE SEQUENCE [LARGE SCALE GENOMIC DNA]</scope>
</reference>
<dbReference type="PANTHER" id="PTHR10845">
    <property type="entry name" value="REGULATOR OF G PROTEIN SIGNALING"/>
    <property type="match status" value="1"/>
</dbReference>
<protein>
    <recommendedName>
        <fullName evidence="2">RGS domain-containing protein</fullName>
    </recommendedName>
</protein>
<evidence type="ECO:0000259" key="2">
    <source>
        <dbReference type="PROSITE" id="PS50132"/>
    </source>
</evidence>
<feature type="transmembrane region" description="Helical" evidence="1">
    <location>
        <begin position="254"/>
        <end position="272"/>
    </location>
</feature>
<feature type="transmembrane region" description="Helical" evidence="1">
    <location>
        <begin position="145"/>
        <end position="165"/>
    </location>
</feature>
<dbReference type="InterPro" id="IPR036305">
    <property type="entry name" value="RGS_sf"/>
</dbReference>
<feature type="transmembrane region" description="Helical" evidence="1">
    <location>
        <begin position="112"/>
        <end position="133"/>
    </location>
</feature>
<feature type="domain" description="RGS" evidence="2">
    <location>
        <begin position="430"/>
        <end position="601"/>
    </location>
</feature>
<gene>
    <name evidence="3" type="ORF">PLBR_LOCUS7038</name>
</gene>
<organism evidence="3 4">
    <name type="scientific">Plasmodiophora brassicae</name>
    <name type="common">Clubroot disease agent</name>
    <dbReference type="NCBI Taxonomy" id="37360"/>
    <lineage>
        <taxon>Eukaryota</taxon>
        <taxon>Sar</taxon>
        <taxon>Rhizaria</taxon>
        <taxon>Endomyxa</taxon>
        <taxon>Phytomyxea</taxon>
        <taxon>Plasmodiophorida</taxon>
        <taxon>Plasmodiophoridae</taxon>
        <taxon>Plasmodiophora</taxon>
    </lineage>
</organism>
<accession>A0A3P3YHZ7</accession>
<feature type="transmembrane region" description="Helical" evidence="1">
    <location>
        <begin position="185"/>
        <end position="204"/>
    </location>
</feature>
<dbReference type="AlphaFoldDB" id="A0A3P3YHZ7"/>
<dbReference type="EMBL" id="OVEO01000012">
    <property type="protein sequence ID" value="SPQ99823.1"/>
    <property type="molecule type" value="Genomic_DNA"/>
</dbReference>
<dbReference type="InterPro" id="IPR016137">
    <property type="entry name" value="RGS"/>
</dbReference>
<sequence length="635" mass="69662">MHWGTFVLTDEPVMEPPALLKAELARRGLDPGAFVTVNIGETARARYFKGLSLLLVWSLLLPPFVLMGAVSFAFHGGLLLGTVLIACIVTWATRTPSDHLLFPNVDPSAATAILVVLFVVVIPFTVASCALFFARRIHQPIRFRAPNLVLGTVAVATIALILFVVKSAFPSSIGCTSAIVSTATLSYLMTALLAARLWLLLFAFRLQDERMALQLASRTVIQDPYDSRYEERLRDVLAQSWFVSHRRLVSTTHLTMGVVLMTVALSVPIWTITRLSPATCQVGAIQDDRILHVLLLDERIALTIGTVTTIAFSVQLVGFQENFFIKAEWQMLSAFASAVYAVYYVAQASMTPDAFQALDKQGFTVAIAIAGYVGLVLITVTFPTVLSYRHRHRYATGLVTVASSDDPPASMKASAIAVGGMPVQDTAAPTLTSVLRSPPLTVAFGNFLKREFSIENLLFHIEGHEFLQRLQRFTDPSSTLHDQSASQVVRSSSLKLYREAQALYATYIMEGAPHEVSISSERRMDAARCLEPQRHTSLSVMTALCVTIENDDFNRIGQPNVSHLLLTLRTIIGAALDDSYEAMERDSFIRFLESPLYREAIHAMANDPADVAVGISPAPSQAQLATWKSLPPPPK</sequence>
<dbReference type="InterPro" id="IPR044926">
    <property type="entry name" value="RGS_subdomain_2"/>
</dbReference>
<dbReference type="Proteomes" id="UP000290189">
    <property type="component" value="Unassembled WGS sequence"/>
</dbReference>
<keyword evidence="1" id="KW-1133">Transmembrane helix</keyword>
<feature type="transmembrane region" description="Helical" evidence="1">
    <location>
        <begin position="47"/>
        <end position="65"/>
    </location>
</feature>
<feature type="transmembrane region" description="Helical" evidence="1">
    <location>
        <begin position="362"/>
        <end position="386"/>
    </location>
</feature>
<evidence type="ECO:0000313" key="4">
    <source>
        <dbReference type="Proteomes" id="UP000290189"/>
    </source>
</evidence>
<dbReference type="SMART" id="SM00315">
    <property type="entry name" value="RGS"/>
    <property type="match status" value="1"/>
</dbReference>
<evidence type="ECO:0000256" key="1">
    <source>
        <dbReference type="SAM" id="Phobius"/>
    </source>
</evidence>
<keyword evidence="1" id="KW-0812">Transmembrane</keyword>
<dbReference type="PROSITE" id="PS50132">
    <property type="entry name" value="RGS"/>
    <property type="match status" value="1"/>
</dbReference>
<keyword evidence="1" id="KW-0472">Membrane</keyword>
<evidence type="ECO:0000313" key="3">
    <source>
        <dbReference type="EMBL" id="SPQ99823.1"/>
    </source>
</evidence>
<dbReference type="SUPFAM" id="SSF48097">
    <property type="entry name" value="Regulator of G-protein signaling, RGS"/>
    <property type="match status" value="1"/>
</dbReference>
<proteinExistence type="predicted"/>
<feature type="transmembrane region" description="Helical" evidence="1">
    <location>
        <begin position="300"/>
        <end position="319"/>
    </location>
</feature>
<name>A0A3P3YHZ7_PLABS</name>
<dbReference type="Gene3D" id="1.10.167.10">
    <property type="entry name" value="Regulator of G-protein Signalling 4, domain 2"/>
    <property type="match status" value="1"/>
</dbReference>
<keyword evidence="3" id="KW-0496">Mitochondrion</keyword>
<dbReference type="Pfam" id="PF00615">
    <property type="entry name" value="RGS"/>
    <property type="match status" value="1"/>
</dbReference>